<dbReference type="AlphaFoldDB" id="A0A397U4Z0"/>
<dbReference type="OrthoDB" id="2322499at2759"/>
<comment type="caution">
    <text evidence="1">The sequence shown here is derived from an EMBL/GenBank/DDBJ whole genome shotgun (WGS) entry which is preliminary data.</text>
</comment>
<evidence type="ECO:0000313" key="2">
    <source>
        <dbReference type="Proteomes" id="UP000266673"/>
    </source>
</evidence>
<name>A0A397U4Z0_9GLOM</name>
<organism evidence="1 2">
    <name type="scientific">Gigaspora rosea</name>
    <dbReference type="NCBI Taxonomy" id="44941"/>
    <lineage>
        <taxon>Eukaryota</taxon>
        <taxon>Fungi</taxon>
        <taxon>Fungi incertae sedis</taxon>
        <taxon>Mucoromycota</taxon>
        <taxon>Glomeromycotina</taxon>
        <taxon>Glomeromycetes</taxon>
        <taxon>Diversisporales</taxon>
        <taxon>Gigasporaceae</taxon>
        <taxon>Gigaspora</taxon>
    </lineage>
</organism>
<keyword evidence="2" id="KW-1185">Reference proteome</keyword>
<proteinExistence type="predicted"/>
<protein>
    <submittedName>
        <fullName evidence="1">Uncharacterized protein</fullName>
    </submittedName>
</protein>
<accession>A0A397U4Z0</accession>
<sequence>MRNNFENNVLFEVTKNLRNNLENNVLFEVTKNLRNNLENKDNVLYEVTKIINEISLKNIDPKINQCIHNTQRRTTCHLNKPGTSSLTPMMA</sequence>
<evidence type="ECO:0000313" key="1">
    <source>
        <dbReference type="EMBL" id="RIB04107.1"/>
    </source>
</evidence>
<reference evidence="1 2" key="1">
    <citation type="submission" date="2018-06" db="EMBL/GenBank/DDBJ databases">
        <title>Comparative genomics reveals the genomic features of Rhizophagus irregularis, R. cerebriforme, R. diaphanum and Gigaspora rosea, and their symbiotic lifestyle signature.</title>
        <authorList>
            <person name="Morin E."/>
            <person name="San Clemente H."/>
            <person name="Chen E.C.H."/>
            <person name="De La Providencia I."/>
            <person name="Hainaut M."/>
            <person name="Kuo A."/>
            <person name="Kohler A."/>
            <person name="Murat C."/>
            <person name="Tang N."/>
            <person name="Roy S."/>
            <person name="Loubradou J."/>
            <person name="Henrissat B."/>
            <person name="Grigoriev I.V."/>
            <person name="Corradi N."/>
            <person name="Roux C."/>
            <person name="Martin F.M."/>
        </authorList>
    </citation>
    <scope>NUCLEOTIDE SEQUENCE [LARGE SCALE GENOMIC DNA]</scope>
    <source>
        <strain evidence="1 2">DAOM 194757</strain>
    </source>
</reference>
<gene>
    <name evidence="1" type="ORF">C2G38_2254573</name>
</gene>
<dbReference type="EMBL" id="QKWP01002253">
    <property type="protein sequence ID" value="RIB04107.1"/>
    <property type="molecule type" value="Genomic_DNA"/>
</dbReference>
<dbReference type="Proteomes" id="UP000266673">
    <property type="component" value="Unassembled WGS sequence"/>
</dbReference>